<protein>
    <submittedName>
        <fullName evidence="1">Uncharacterized protein</fullName>
    </submittedName>
</protein>
<keyword evidence="2" id="KW-1185">Reference proteome</keyword>
<accession>A0A9D4LUB1</accession>
<gene>
    <name evidence="1" type="ORF">DPMN_028216</name>
</gene>
<name>A0A9D4LUB1_DREPO</name>
<reference evidence="1" key="1">
    <citation type="journal article" date="2019" name="bioRxiv">
        <title>The Genome of the Zebra Mussel, Dreissena polymorpha: A Resource for Invasive Species Research.</title>
        <authorList>
            <person name="McCartney M.A."/>
            <person name="Auch B."/>
            <person name="Kono T."/>
            <person name="Mallez S."/>
            <person name="Zhang Y."/>
            <person name="Obille A."/>
            <person name="Becker A."/>
            <person name="Abrahante J.E."/>
            <person name="Garbe J."/>
            <person name="Badalamenti J.P."/>
            <person name="Herman A."/>
            <person name="Mangelson H."/>
            <person name="Liachko I."/>
            <person name="Sullivan S."/>
            <person name="Sone E.D."/>
            <person name="Koren S."/>
            <person name="Silverstein K.A.T."/>
            <person name="Beckman K.B."/>
            <person name="Gohl D.M."/>
        </authorList>
    </citation>
    <scope>NUCLEOTIDE SEQUENCE</scope>
    <source>
        <strain evidence="1">Duluth1</strain>
        <tissue evidence="1">Whole animal</tissue>
    </source>
</reference>
<evidence type="ECO:0000313" key="2">
    <source>
        <dbReference type="Proteomes" id="UP000828390"/>
    </source>
</evidence>
<dbReference type="EMBL" id="JAIWYP010000002">
    <property type="protein sequence ID" value="KAH3865177.1"/>
    <property type="molecule type" value="Genomic_DNA"/>
</dbReference>
<organism evidence="1 2">
    <name type="scientific">Dreissena polymorpha</name>
    <name type="common">Zebra mussel</name>
    <name type="synonym">Mytilus polymorpha</name>
    <dbReference type="NCBI Taxonomy" id="45954"/>
    <lineage>
        <taxon>Eukaryota</taxon>
        <taxon>Metazoa</taxon>
        <taxon>Spiralia</taxon>
        <taxon>Lophotrochozoa</taxon>
        <taxon>Mollusca</taxon>
        <taxon>Bivalvia</taxon>
        <taxon>Autobranchia</taxon>
        <taxon>Heteroconchia</taxon>
        <taxon>Euheterodonta</taxon>
        <taxon>Imparidentia</taxon>
        <taxon>Neoheterodontei</taxon>
        <taxon>Myida</taxon>
        <taxon>Dreissenoidea</taxon>
        <taxon>Dreissenidae</taxon>
        <taxon>Dreissena</taxon>
    </lineage>
</organism>
<dbReference type="AlphaFoldDB" id="A0A9D4LUB1"/>
<reference evidence="1" key="2">
    <citation type="submission" date="2020-11" db="EMBL/GenBank/DDBJ databases">
        <authorList>
            <person name="McCartney M.A."/>
            <person name="Auch B."/>
            <person name="Kono T."/>
            <person name="Mallez S."/>
            <person name="Becker A."/>
            <person name="Gohl D.M."/>
            <person name="Silverstein K.A.T."/>
            <person name="Koren S."/>
            <person name="Bechman K.B."/>
            <person name="Herman A."/>
            <person name="Abrahante J.E."/>
            <person name="Garbe J."/>
        </authorList>
    </citation>
    <scope>NUCLEOTIDE SEQUENCE</scope>
    <source>
        <strain evidence="1">Duluth1</strain>
        <tissue evidence="1">Whole animal</tissue>
    </source>
</reference>
<proteinExistence type="predicted"/>
<comment type="caution">
    <text evidence="1">The sequence shown here is derived from an EMBL/GenBank/DDBJ whole genome shotgun (WGS) entry which is preliminary data.</text>
</comment>
<dbReference type="Proteomes" id="UP000828390">
    <property type="component" value="Unassembled WGS sequence"/>
</dbReference>
<sequence>MTSFLLVPLSQSDMLRTGTIVTVADATFWYHCNSLTCYILVLLSQSSMPCTGIILTV</sequence>
<evidence type="ECO:0000313" key="1">
    <source>
        <dbReference type="EMBL" id="KAH3865177.1"/>
    </source>
</evidence>